<protein>
    <submittedName>
        <fullName evidence="12">Vitamin K epoxide reductase family protein</fullName>
    </submittedName>
</protein>
<feature type="transmembrane region" description="Helical" evidence="10">
    <location>
        <begin position="144"/>
        <end position="166"/>
    </location>
</feature>
<evidence type="ECO:0000256" key="1">
    <source>
        <dbReference type="ARBA" id="ARBA00004141"/>
    </source>
</evidence>
<evidence type="ECO:0000256" key="10">
    <source>
        <dbReference type="SAM" id="Phobius"/>
    </source>
</evidence>
<evidence type="ECO:0000256" key="8">
    <source>
        <dbReference type="ARBA" id="ARBA00023157"/>
    </source>
</evidence>
<dbReference type="PANTHER" id="PTHR34573:SF1">
    <property type="entry name" value="VITAMIN K EPOXIDE REDUCTASE DOMAIN-CONTAINING PROTEIN"/>
    <property type="match status" value="1"/>
</dbReference>
<dbReference type="GO" id="GO:0016020">
    <property type="term" value="C:membrane"/>
    <property type="evidence" value="ECO:0007669"/>
    <property type="project" value="UniProtKB-SubCell"/>
</dbReference>
<feature type="transmembrane region" description="Helical" evidence="10">
    <location>
        <begin position="178"/>
        <end position="198"/>
    </location>
</feature>
<name>A0A3N6ZJ44_9ACTN</name>
<dbReference type="SMART" id="SM00756">
    <property type="entry name" value="VKc"/>
    <property type="match status" value="1"/>
</dbReference>
<dbReference type="InterPro" id="IPR041714">
    <property type="entry name" value="VKOR_Actinobacteria"/>
</dbReference>
<reference evidence="12 13" key="1">
    <citation type="submission" date="2018-11" db="EMBL/GenBank/DDBJ databases">
        <authorList>
            <person name="Li F."/>
        </authorList>
    </citation>
    <scope>NUCLEOTIDE SEQUENCE [LARGE SCALE GENOMIC DNA]</scope>
    <source>
        <strain evidence="12 13">YS17T</strain>
    </source>
</reference>
<dbReference type="InterPro" id="IPR012932">
    <property type="entry name" value="VKOR"/>
</dbReference>
<dbReference type="InterPro" id="IPR038354">
    <property type="entry name" value="VKOR_sf"/>
</dbReference>
<keyword evidence="13" id="KW-1185">Reference proteome</keyword>
<evidence type="ECO:0000256" key="6">
    <source>
        <dbReference type="ARBA" id="ARBA00023002"/>
    </source>
</evidence>
<dbReference type="Proteomes" id="UP000275225">
    <property type="component" value="Unassembled WGS sequence"/>
</dbReference>
<feature type="transmembrane region" description="Helical" evidence="10">
    <location>
        <begin position="92"/>
        <end position="110"/>
    </location>
</feature>
<dbReference type="EMBL" id="RQJX01000001">
    <property type="protein sequence ID" value="RQN10191.1"/>
    <property type="molecule type" value="Genomic_DNA"/>
</dbReference>
<keyword evidence="4" id="KW-0874">Quinone</keyword>
<evidence type="ECO:0000256" key="2">
    <source>
        <dbReference type="ARBA" id="ARBA00006214"/>
    </source>
</evidence>
<sequence length="204" mass="21666">MTTAAEGTAPGDFQDDTRPRDGQHRGLGLFLAIAGGIGVLASAILTIDKINLLEAEAAGEQLALGCDLNAFVSCSGVIASEQAEAFGFPNPLIGIAGFAVVATLGVLLASGLRLPGWVWGGLQAGTVFGIAFVTWLQYQSIFTIGRLCPWCMVVWSMMIPIFVLVTARNVPGRFLRNWSGLIIALWYIAIAATIFFVFGDTLWA</sequence>
<feature type="domain" description="Vitamin K epoxide reductase" evidence="11">
    <location>
        <begin position="24"/>
        <end position="169"/>
    </location>
</feature>
<comment type="caution">
    <text evidence="12">The sequence shown here is derived from an EMBL/GenBank/DDBJ whole genome shotgun (WGS) entry which is preliminary data.</text>
</comment>
<keyword evidence="3 10" id="KW-0812">Transmembrane</keyword>
<feature type="transmembrane region" description="Helical" evidence="10">
    <location>
        <begin position="27"/>
        <end position="47"/>
    </location>
</feature>
<feature type="transmembrane region" description="Helical" evidence="10">
    <location>
        <begin position="117"/>
        <end position="138"/>
    </location>
</feature>
<keyword evidence="5 10" id="KW-1133">Transmembrane helix</keyword>
<evidence type="ECO:0000256" key="9">
    <source>
        <dbReference type="ARBA" id="ARBA00023284"/>
    </source>
</evidence>
<gene>
    <name evidence="12" type="ORF">EHW97_01505</name>
</gene>
<keyword evidence="9" id="KW-0676">Redox-active center</keyword>
<dbReference type="AlphaFoldDB" id="A0A3N6ZJ44"/>
<dbReference type="GO" id="GO:0048038">
    <property type="term" value="F:quinone binding"/>
    <property type="evidence" value="ECO:0007669"/>
    <property type="project" value="UniProtKB-KW"/>
</dbReference>
<comment type="similarity">
    <text evidence="2">Belongs to the VKOR family.</text>
</comment>
<evidence type="ECO:0000256" key="7">
    <source>
        <dbReference type="ARBA" id="ARBA00023136"/>
    </source>
</evidence>
<evidence type="ECO:0000256" key="5">
    <source>
        <dbReference type="ARBA" id="ARBA00022989"/>
    </source>
</evidence>
<evidence type="ECO:0000256" key="4">
    <source>
        <dbReference type="ARBA" id="ARBA00022719"/>
    </source>
</evidence>
<dbReference type="Gene3D" id="1.20.1440.130">
    <property type="entry name" value="VKOR domain"/>
    <property type="match status" value="1"/>
</dbReference>
<proteinExistence type="inferred from homology"/>
<dbReference type="Pfam" id="PF07884">
    <property type="entry name" value="VKOR"/>
    <property type="match status" value="1"/>
</dbReference>
<dbReference type="GO" id="GO:0016491">
    <property type="term" value="F:oxidoreductase activity"/>
    <property type="evidence" value="ECO:0007669"/>
    <property type="project" value="UniProtKB-KW"/>
</dbReference>
<dbReference type="CDD" id="cd12922">
    <property type="entry name" value="VKOR_5"/>
    <property type="match status" value="1"/>
</dbReference>
<accession>A0A3N6ZJ44</accession>
<keyword evidence="7 10" id="KW-0472">Membrane</keyword>
<dbReference type="RefSeq" id="WP_124235386.1">
    <property type="nucleotide sequence ID" value="NZ_JBHUFI010000007.1"/>
</dbReference>
<comment type="subcellular location">
    <subcellularLocation>
        <location evidence="1">Membrane</location>
        <topology evidence="1">Multi-pass membrane protein</topology>
    </subcellularLocation>
</comment>
<dbReference type="OrthoDB" id="9783799at2"/>
<evidence type="ECO:0000313" key="13">
    <source>
        <dbReference type="Proteomes" id="UP000275225"/>
    </source>
</evidence>
<dbReference type="PANTHER" id="PTHR34573">
    <property type="entry name" value="VKC DOMAIN-CONTAINING PROTEIN"/>
    <property type="match status" value="1"/>
</dbReference>
<organism evidence="12 13">
    <name type="scientific">Aeromicrobium camelliae</name>
    <dbReference type="NCBI Taxonomy" id="1538144"/>
    <lineage>
        <taxon>Bacteria</taxon>
        <taxon>Bacillati</taxon>
        <taxon>Actinomycetota</taxon>
        <taxon>Actinomycetes</taxon>
        <taxon>Propionibacteriales</taxon>
        <taxon>Nocardioidaceae</taxon>
        <taxon>Aeromicrobium</taxon>
    </lineage>
</organism>
<evidence type="ECO:0000259" key="11">
    <source>
        <dbReference type="SMART" id="SM00756"/>
    </source>
</evidence>
<keyword evidence="6" id="KW-0560">Oxidoreductase</keyword>
<keyword evidence="8" id="KW-1015">Disulfide bond</keyword>
<evidence type="ECO:0000256" key="3">
    <source>
        <dbReference type="ARBA" id="ARBA00022692"/>
    </source>
</evidence>
<evidence type="ECO:0000313" key="12">
    <source>
        <dbReference type="EMBL" id="RQN10191.1"/>
    </source>
</evidence>